<proteinExistence type="predicted"/>
<keyword evidence="9" id="KW-1185">Reference proteome</keyword>
<dbReference type="InterPro" id="IPR017039">
    <property type="entry name" value="Virul_fac_BrkB"/>
</dbReference>
<name>A0A2I9CXN2_9DEIO</name>
<comment type="subcellular location">
    <subcellularLocation>
        <location evidence="1">Cell membrane</location>
        <topology evidence="1">Multi-pass membrane protein</topology>
    </subcellularLocation>
</comment>
<dbReference type="RefSeq" id="WP_103130204.1">
    <property type="nucleotide sequence ID" value="NZ_BFAG01000011.1"/>
</dbReference>
<gene>
    <name evidence="8" type="ORF">DAERI_110035</name>
</gene>
<evidence type="ECO:0000256" key="2">
    <source>
        <dbReference type="ARBA" id="ARBA00022475"/>
    </source>
</evidence>
<evidence type="ECO:0000256" key="7">
    <source>
        <dbReference type="SAM" id="Phobius"/>
    </source>
</evidence>
<evidence type="ECO:0000256" key="3">
    <source>
        <dbReference type="ARBA" id="ARBA00022692"/>
    </source>
</evidence>
<feature type="transmembrane region" description="Helical" evidence="7">
    <location>
        <begin position="181"/>
        <end position="205"/>
    </location>
</feature>
<sequence>MKFADLFTLIREAALAFGQDKAPRLAAAIAYYAMFSLAPLLLFAVAVAGFFLTNDAVIHNLFGEGGLVAQNLGEQAASFLSELVTKQEGLQRGSIVATVIGFVTLLLGATGLFVQLQDALSSMWGADPPPPQGIVKIVQTRVISFLLILGIGVVLLAFLGLNTYLSAIAQHLGDVIGAGAFFVRAGTALLSVALLTPIFALIYKFLPAVKLQWREVWVGSAVTAVLFMLGQVAIGIYLGRAAPGSVFLGAASLVALLLWIYYSAMIFFFGAEVTWVYSQKYGSHAGGAVNTGKKAALAAKGAQIDPTPSAQEAEAQANADPQDARADARGRVQIPGPQAAPARGGAGEPFRVRTLVPRDTVPGVGRALWNAVTAVMAVPAVLVLRVLGWKGTRRVRRK</sequence>
<evidence type="ECO:0000313" key="8">
    <source>
        <dbReference type="EMBL" id="GBF06853.1"/>
    </source>
</evidence>
<feature type="transmembrane region" description="Helical" evidence="7">
    <location>
        <begin position="246"/>
        <end position="271"/>
    </location>
</feature>
<feature type="region of interest" description="Disordered" evidence="6">
    <location>
        <begin position="308"/>
        <end position="328"/>
    </location>
</feature>
<dbReference type="EMBL" id="BFAG01000011">
    <property type="protein sequence ID" value="GBF06853.1"/>
    <property type="molecule type" value="Genomic_DNA"/>
</dbReference>
<evidence type="ECO:0000256" key="4">
    <source>
        <dbReference type="ARBA" id="ARBA00022989"/>
    </source>
</evidence>
<dbReference type="Proteomes" id="UP000236569">
    <property type="component" value="Unassembled WGS sequence"/>
</dbReference>
<dbReference type="AlphaFoldDB" id="A0A2I9CXN2"/>
<accession>A0A2I9CXN2</accession>
<dbReference type="PANTHER" id="PTHR30213">
    <property type="entry name" value="INNER MEMBRANE PROTEIN YHJD"/>
    <property type="match status" value="1"/>
</dbReference>
<keyword evidence="4 7" id="KW-1133">Transmembrane helix</keyword>
<keyword evidence="5 7" id="KW-0472">Membrane</keyword>
<dbReference type="Pfam" id="PF03631">
    <property type="entry name" value="Virul_fac_BrkB"/>
    <property type="match status" value="1"/>
</dbReference>
<evidence type="ECO:0000313" key="9">
    <source>
        <dbReference type="Proteomes" id="UP000236569"/>
    </source>
</evidence>
<reference evidence="9" key="1">
    <citation type="submission" date="2018-01" db="EMBL/GenBank/DDBJ databases">
        <title>Draft Genome Sequence of the Radioresistant Bacterium Deinococcus aerius TR0125, Isolated from the Higher Atmosphere above Japan.</title>
        <authorList>
            <person name="Satoh K."/>
            <person name="Arai H."/>
            <person name="Sanzen T."/>
            <person name="Kawaguchi Y."/>
            <person name="Hayashi H."/>
            <person name="Yokobori S."/>
            <person name="Yamagishi A."/>
            <person name="Oono Y."/>
            <person name="Narumi I."/>
        </authorList>
    </citation>
    <scope>NUCLEOTIDE SEQUENCE [LARGE SCALE GENOMIC DNA]</scope>
    <source>
        <strain evidence="9">TR0125</strain>
    </source>
</reference>
<feature type="transmembrane region" description="Helical" evidence="7">
    <location>
        <begin position="367"/>
        <end position="388"/>
    </location>
</feature>
<feature type="transmembrane region" description="Helical" evidence="7">
    <location>
        <begin position="28"/>
        <end position="52"/>
    </location>
</feature>
<dbReference type="GO" id="GO:0005886">
    <property type="term" value="C:plasma membrane"/>
    <property type="evidence" value="ECO:0007669"/>
    <property type="project" value="UniProtKB-SubCell"/>
</dbReference>
<dbReference type="OrthoDB" id="9797028at2"/>
<organism evidence="8 9">
    <name type="scientific">Deinococcus aerius</name>
    <dbReference type="NCBI Taxonomy" id="200253"/>
    <lineage>
        <taxon>Bacteria</taxon>
        <taxon>Thermotogati</taxon>
        <taxon>Deinococcota</taxon>
        <taxon>Deinococci</taxon>
        <taxon>Deinococcales</taxon>
        <taxon>Deinococcaceae</taxon>
        <taxon>Deinococcus</taxon>
    </lineage>
</organism>
<evidence type="ECO:0000256" key="5">
    <source>
        <dbReference type="ARBA" id="ARBA00023136"/>
    </source>
</evidence>
<keyword evidence="2" id="KW-1003">Cell membrane</keyword>
<feature type="transmembrane region" description="Helical" evidence="7">
    <location>
        <begin position="142"/>
        <end position="161"/>
    </location>
</feature>
<comment type="caution">
    <text evidence="8">The sequence shown here is derived from an EMBL/GenBank/DDBJ whole genome shotgun (WGS) entry which is preliminary data.</text>
</comment>
<feature type="transmembrane region" description="Helical" evidence="7">
    <location>
        <begin position="95"/>
        <end position="114"/>
    </location>
</feature>
<evidence type="ECO:0000256" key="6">
    <source>
        <dbReference type="SAM" id="MobiDB-lite"/>
    </source>
</evidence>
<keyword evidence="3 7" id="KW-0812">Transmembrane</keyword>
<dbReference type="PANTHER" id="PTHR30213:SF1">
    <property type="entry name" value="INNER MEMBRANE PROTEIN YHJD"/>
    <property type="match status" value="1"/>
</dbReference>
<feature type="transmembrane region" description="Helical" evidence="7">
    <location>
        <begin position="217"/>
        <end position="239"/>
    </location>
</feature>
<evidence type="ECO:0000256" key="1">
    <source>
        <dbReference type="ARBA" id="ARBA00004651"/>
    </source>
</evidence>
<protein>
    <submittedName>
        <fullName evidence="8">Ribonuclease BN</fullName>
    </submittedName>
</protein>